<feature type="compositionally biased region" description="Low complexity" evidence="8">
    <location>
        <begin position="202"/>
        <end position="235"/>
    </location>
</feature>
<dbReference type="Pfam" id="PF02518">
    <property type="entry name" value="HATPase_c"/>
    <property type="match status" value="1"/>
</dbReference>
<keyword evidence="11" id="KW-1185">Reference proteome</keyword>
<evidence type="ECO:0000256" key="8">
    <source>
        <dbReference type="SAM" id="MobiDB-lite"/>
    </source>
</evidence>
<dbReference type="Gene3D" id="3.30.565.10">
    <property type="entry name" value="Histidine kinase-like ATPase, C-terminal domain"/>
    <property type="match status" value="1"/>
</dbReference>
<feature type="region of interest" description="Disordered" evidence="8">
    <location>
        <begin position="100"/>
        <end position="122"/>
    </location>
</feature>
<feature type="compositionally biased region" description="Basic and acidic residues" evidence="8">
    <location>
        <begin position="574"/>
        <end position="583"/>
    </location>
</feature>
<dbReference type="GO" id="GO:0004673">
    <property type="term" value="F:protein histidine kinase activity"/>
    <property type="evidence" value="ECO:0007669"/>
    <property type="project" value="UniProtKB-EC"/>
</dbReference>
<evidence type="ECO:0000313" key="11">
    <source>
        <dbReference type="Proteomes" id="UP000269198"/>
    </source>
</evidence>
<keyword evidence="4" id="KW-0808">Transferase</keyword>
<gene>
    <name evidence="10" type="ORF">EFW17_16150</name>
</gene>
<keyword evidence="7" id="KW-1133">Transmembrane helix</keyword>
<dbReference type="InterPro" id="IPR003594">
    <property type="entry name" value="HATPase_dom"/>
</dbReference>
<feature type="compositionally biased region" description="Pro residues" evidence="8">
    <location>
        <begin position="188"/>
        <end position="201"/>
    </location>
</feature>
<proteinExistence type="predicted"/>
<feature type="region of interest" description="Disordered" evidence="8">
    <location>
        <begin position="1"/>
        <end position="22"/>
    </location>
</feature>
<evidence type="ECO:0000256" key="4">
    <source>
        <dbReference type="ARBA" id="ARBA00022679"/>
    </source>
</evidence>
<dbReference type="EC" id="2.7.13.3" evidence="2"/>
<reference evidence="10 11" key="1">
    <citation type="submission" date="2018-11" db="EMBL/GenBank/DDBJ databases">
        <title>The genome draft of YIM 96095.</title>
        <authorList>
            <person name="Tang S.-K."/>
            <person name="Chunyu W.-X."/>
            <person name="Feng Y.-Z."/>
        </authorList>
    </citation>
    <scope>NUCLEOTIDE SEQUENCE [LARGE SCALE GENOMIC DNA]</scope>
    <source>
        <strain evidence="10 11">YIM 96095</strain>
    </source>
</reference>
<dbReference type="GO" id="GO:0000160">
    <property type="term" value="P:phosphorelay signal transduction system"/>
    <property type="evidence" value="ECO:0007669"/>
    <property type="project" value="TreeGrafter"/>
</dbReference>
<feature type="region of interest" description="Disordered" evidence="8">
    <location>
        <begin position="138"/>
        <end position="242"/>
    </location>
</feature>
<dbReference type="AlphaFoldDB" id="A0A3N0E6R0"/>
<dbReference type="InterPro" id="IPR036890">
    <property type="entry name" value="HATPase_C_sf"/>
</dbReference>
<sequence length="599" mass="64036">MSVRMPNSGRPQERSSVPASAEPSFEYWSTLRRVTVTGQPLVSRRCAVAHAPSSANHGDHPLGPMMQVESSPPAAAGGGRWRRFLNKLGIGRKRAPEQYAAAQPPVAPQPVPPYPGAYPPYGAQQWDMEAAQRQYLQQFQQQPQGMPQWPAHPQPFPYPGAAQFAPPQTGWQQSFAPQQAGTQQAAPVAPPQPPPAQPPQPSSAHAPPTPTARESPQAPPDSAAQSAESAAKPESGPGSEKQELVTATLAGLAMRDLTLVESMIDIVENLEDSSEDPEILDKLFKIDNLATRMRRNSENLLVLAGQDSGDPSTESVPLLDVARAAISEISNYQRIQLGTLPDLFISGTSADDLSHLLAELMDNATEKSPDHAQVVISAQALADERLLITVEDEGIGIPPEQLASFNSRLRGEPVLDEDVMRHMGLYVVSRIAHRYGFEVQLERRAFRGVSAHVTVPAAHYDKTGPSQTAGSSEPAVPEPGSAARGQLAPSGQRSSTAPREQASGPEKSAPSPRPQENSSAMESSSDSPVTSAGLPRRSAHRNTAPVPMTSPDQPESTEGSTNDGSSDEQADGVTRAERIRADLEGFVEGQEEAARPDED</sequence>
<feature type="compositionally biased region" description="Polar residues" evidence="8">
    <location>
        <begin position="489"/>
        <end position="498"/>
    </location>
</feature>
<dbReference type="EMBL" id="RJMB01000016">
    <property type="protein sequence ID" value="RNL83524.1"/>
    <property type="molecule type" value="Genomic_DNA"/>
</dbReference>
<evidence type="ECO:0000256" key="2">
    <source>
        <dbReference type="ARBA" id="ARBA00012438"/>
    </source>
</evidence>
<accession>A0A3N0E6R0</accession>
<comment type="catalytic activity">
    <reaction evidence="1">
        <text>ATP + protein L-histidine = ADP + protein N-phospho-L-histidine.</text>
        <dbReference type="EC" id="2.7.13.3"/>
    </reaction>
</comment>
<evidence type="ECO:0000313" key="10">
    <source>
        <dbReference type="EMBL" id="RNL83524.1"/>
    </source>
</evidence>
<evidence type="ECO:0000256" key="1">
    <source>
        <dbReference type="ARBA" id="ARBA00000085"/>
    </source>
</evidence>
<feature type="compositionally biased region" description="Low complexity" evidence="8">
    <location>
        <begin position="138"/>
        <end position="149"/>
    </location>
</feature>
<feature type="compositionally biased region" description="Polar residues" evidence="8">
    <location>
        <begin position="550"/>
        <end position="564"/>
    </location>
</feature>
<dbReference type="PROSITE" id="PS50109">
    <property type="entry name" value="HIS_KIN"/>
    <property type="match status" value="1"/>
</dbReference>
<dbReference type="InterPro" id="IPR005467">
    <property type="entry name" value="His_kinase_dom"/>
</dbReference>
<feature type="compositionally biased region" description="Low complexity" evidence="8">
    <location>
        <begin position="518"/>
        <end position="527"/>
    </location>
</feature>
<feature type="compositionally biased region" description="Low complexity" evidence="8">
    <location>
        <begin position="176"/>
        <end position="187"/>
    </location>
</feature>
<evidence type="ECO:0000256" key="5">
    <source>
        <dbReference type="ARBA" id="ARBA00022692"/>
    </source>
</evidence>
<keyword evidence="7" id="KW-0472">Membrane</keyword>
<dbReference type="SUPFAM" id="SSF55874">
    <property type="entry name" value="ATPase domain of HSP90 chaperone/DNA topoisomerase II/histidine kinase"/>
    <property type="match status" value="1"/>
</dbReference>
<dbReference type="PANTHER" id="PTHR45436">
    <property type="entry name" value="SENSOR HISTIDINE KINASE YKOH"/>
    <property type="match status" value="1"/>
</dbReference>
<feature type="compositionally biased region" description="Pro residues" evidence="8">
    <location>
        <begin position="105"/>
        <end position="118"/>
    </location>
</feature>
<dbReference type="Proteomes" id="UP000269198">
    <property type="component" value="Unassembled WGS sequence"/>
</dbReference>
<keyword evidence="6" id="KW-0418">Kinase</keyword>
<dbReference type="GO" id="GO:0005886">
    <property type="term" value="C:plasma membrane"/>
    <property type="evidence" value="ECO:0007669"/>
    <property type="project" value="TreeGrafter"/>
</dbReference>
<evidence type="ECO:0000256" key="3">
    <source>
        <dbReference type="ARBA" id="ARBA00022553"/>
    </source>
</evidence>
<keyword evidence="3" id="KW-0597">Phosphoprotein</keyword>
<evidence type="ECO:0000256" key="7">
    <source>
        <dbReference type="ARBA" id="ARBA00022989"/>
    </source>
</evidence>
<organism evidence="10 11">
    <name type="scientific">Halostreptopolyspora alba</name>
    <dbReference type="NCBI Taxonomy" id="2487137"/>
    <lineage>
        <taxon>Bacteria</taxon>
        <taxon>Bacillati</taxon>
        <taxon>Actinomycetota</taxon>
        <taxon>Actinomycetes</taxon>
        <taxon>Streptosporangiales</taxon>
        <taxon>Nocardiopsidaceae</taxon>
        <taxon>Halostreptopolyspora</taxon>
    </lineage>
</organism>
<evidence type="ECO:0000259" key="9">
    <source>
        <dbReference type="PROSITE" id="PS50109"/>
    </source>
</evidence>
<name>A0A3N0E6R0_9ACTN</name>
<keyword evidence="5" id="KW-0812">Transmembrane</keyword>
<dbReference type="SMART" id="SM00387">
    <property type="entry name" value="HATPase_c"/>
    <property type="match status" value="1"/>
</dbReference>
<feature type="domain" description="Histidine kinase" evidence="9">
    <location>
        <begin position="248"/>
        <end position="459"/>
    </location>
</feature>
<protein>
    <recommendedName>
        <fullName evidence="2">histidine kinase</fullName>
        <ecNumber evidence="2">2.7.13.3</ecNumber>
    </recommendedName>
</protein>
<comment type="caution">
    <text evidence="10">The sequence shown here is derived from an EMBL/GenBank/DDBJ whole genome shotgun (WGS) entry which is preliminary data.</text>
</comment>
<dbReference type="PANTHER" id="PTHR45436:SF5">
    <property type="entry name" value="SENSOR HISTIDINE KINASE TRCS"/>
    <property type="match status" value="1"/>
</dbReference>
<evidence type="ECO:0000256" key="6">
    <source>
        <dbReference type="ARBA" id="ARBA00022777"/>
    </source>
</evidence>
<feature type="region of interest" description="Disordered" evidence="8">
    <location>
        <begin position="457"/>
        <end position="599"/>
    </location>
</feature>
<dbReference type="InterPro" id="IPR050428">
    <property type="entry name" value="TCS_sensor_his_kinase"/>
</dbReference>